<keyword evidence="5" id="KW-1185">Reference proteome</keyword>
<dbReference type="Pfam" id="PF00121">
    <property type="entry name" value="TIM"/>
    <property type="match status" value="1"/>
</dbReference>
<organism evidence="4 5">
    <name type="scientific">Sodalis ligni</name>
    <dbReference type="NCBI Taxonomy" id="2697027"/>
    <lineage>
        <taxon>Bacteria</taxon>
        <taxon>Pseudomonadati</taxon>
        <taxon>Pseudomonadota</taxon>
        <taxon>Gammaproteobacteria</taxon>
        <taxon>Enterobacterales</taxon>
        <taxon>Bruguierivoracaceae</taxon>
        <taxon>Sodalis</taxon>
    </lineage>
</organism>
<keyword evidence="3" id="KW-0324">Glycolysis</keyword>
<dbReference type="GO" id="GO:0046166">
    <property type="term" value="P:glyceraldehyde-3-phosphate biosynthetic process"/>
    <property type="evidence" value="ECO:0007669"/>
    <property type="project" value="TreeGrafter"/>
</dbReference>
<proteinExistence type="inferred from homology"/>
<sequence length="257" mass="27922">MAAKLIGTSWKMNKTLPEALDYCAALAQGAPLPHQLQPFVIPPFTLVREVTQAFKKAGINCLTGVQNMHFADQGAFTGEISPLMVKDTGATLVEIGHSERREFFGETDETVQLKAAAALRHGLTPLICIGDSLREKQWGVSEETVVRQMKAALAGLAPESVARVIIAYEPIWAIGEHGVPATNDEARTMHQRLYRALEESYGGKIAHRVPLLYGGSVNHDNALALLSLPHVDGLFIGRAAWDGASYLQLLKTIATRC</sequence>
<evidence type="ECO:0000313" key="4">
    <source>
        <dbReference type="EMBL" id="TCL03313.1"/>
    </source>
</evidence>
<dbReference type="AlphaFoldDB" id="A0A4R1N7Z5"/>
<protein>
    <recommendedName>
        <fullName evidence="3">Triosephosphate isomerase</fullName>
        <ecNumber evidence="3">5.3.1.1</ecNumber>
    </recommendedName>
</protein>
<dbReference type="NCBIfam" id="NF000722">
    <property type="entry name" value="PRK00042.2-1"/>
    <property type="match status" value="1"/>
</dbReference>
<accession>A0A4R1N7Z5</accession>
<evidence type="ECO:0000256" key="2">
    <source>
        <dbReference type="ARBA" id="ARBA00023235"/>
    </source>
</evidence>
<comment type="similarity">
    <text evidence="1 3">Belongs to the triosephosphate isomerase family.</text>
</comment>
<dbReference type="EMBL" id="SJOI01000001">
    <property type="protein sequence ID" value="TCL03313.1"/>
    <property type="molecule type" value="Genomic_DNA"/>
</dbReference>
<reference evidence="4 5" key="1">
    <citation type="submission" date="2019-02" db="EMBL/GenBank/DDBJ databases">
        <title>Investigation of anaerobic lignin degradation for improved lignocellulosic biofuels.</title>
        <authorList>
            <person name="Deangelis K."/>
        </authorList>
    </citation>
    <scope>NUCLEOTIDE SEQUENCE [LARGE SCALE GENOMIC DNA]</scope>
    <source>
        <strain evidence="4 5">159R</strain>
    </source>
</reference>
<name>A0A4R1N7Z5_9GAMM</name>
<evidence type="ECO:0000256" key="3">
    <source>
        <dbReference type="RuleBase" id="RU363013"/>
    </source>
</evidence>
<dbReference type="EC" id="5.3.1.1" evidence="3"/>
<keyword evidence="3" id="KW-0312">Gluconeogenesis</keyword>
<dbReference type="GO" id="GO:0006094">
    <property type="term" value="P:gluconeogenesis"/>
    <property type="evidence" value="ECO:0007669"/>
    <property type="project" value="UniProtKB-UniPathway"/>
</dbReference>
<dbReference type="PANTHER" id="PTHR21139">
    <property type="entry name" value="TRIOSEPHOSPHATE ISOMERASE"/>
    <property type="match status" value="1"/>
</dbReference>
<gene>
    <name evidence="4" type="ORF">EZJ58_1374</name>
</gene>
<dbReference type="UniPathway" id="UPA00109">
    <property type="reaction ID" value="UER00189"/>
</dbReference>
<comment type="caution">
    <text evidence="4">The sequence shown here is derived from an EMBL/GenBank/DDBJ whole genome shotgun (WGS) entry which is preliminary data.</text>
</comment>
<dbReference type="RefSeq" id="WP_132922195.1">
    <property type="nucleotide sequence ID" value="NZ_CP075169.1"/>
</dbReference>
<evidence type="ECO:0000313" key="5">
    <source>
        <dbReference type="Proteomes" id="UP000294555"/>
    </source>
</evidence>
<dbReference type="OrthoDB" id="9809429at2"/>
<comment type="pathway">
    <text evidence="3">Carbohydrate biosynthesis; gluconeogenesis.</text>
</comment>
<dbReference type="InterPro" id="IPR000652">
    <property type="entry name" value="Triosephosphate_isomerase"/>
</dbReference>
<dbReference type="GO" id="GO:0004807">
    <property type="term" value="F:triose-phosphate isomerase activity"/>
    <property type="evidence" value="ECO:0007669"/>
    <property type="project" value="UniProtKB-EC"/>
</dbReference>
<dbReference type="GO" id="GO:0006096">
    <property type="term" value="P:glycolytic process"/>
    <property type="evidence" value="ECO:0007669"/>
    <property type="project" value="UniProtKB-UniPathway"/>
</dbReference>
<dbReference type="InterPro" id="IPR035990">
    <property type="entry name" value="TIM_sf"/>
</dbReference>
<dbReference type="GO" id="GO:0005829">
    <property type="term" value="C:cytosol"/>
    <property type="evidence" value="ECO:0007669"/>
    <property type="project" value="TreeGrafter"/>
</dbReference>
<dbReference type="CDD" id="cd00311">
    <property type="entry name" value="TIM"/>
    <property type="match status" value="1"/>
</dbReference>
<dbReference type="PANTHER" id="PTHR21139:SF42">
    <property type="entry name" value="TRIOSEPHOSPHATE ISOMERASE"/>
    <property type="match status" value="1"/>
</dbReference>
<dbReference type="InterPro" id="IPR013785">
    <property type="entry name" value="Aldolase_TIM"/>
</dbReference>
<dbReference type="UniPathway" id="UPA00138"/>
<keyword evidence="3" id="KW-0963">Cytoplasm</keyword>
<dbReference type="Proteomes" id="UP000294555">
    <property type="component" value="Unassembled WGS sequence"/>
</dbReference>
<keyword evidence="2 3" id="KW-0413">Isomerase</keyword>
<dbReference type="PROSITE" id="PS51440">
    <property type="entry name" value="TIM_2"/>
    <property type="match status" value="1"/>
</dbReference>
<comment type="catalytic activity">
    <reaction evidence="3">
        <text>D-glyceraldehyde 3-phosphate = dihydroxyacetone phosphate</text>
        <dbReference type="Rhea" id="RHEA:18585"/>
        <dbReference type="ChEBI" id="CHEBI:57642"/>
        <dbReference type="ChEBI" id="CHEBI:59776"/>
        <dbReference type="EC" id="5.3.1.1"/>
    </reaction>
</comment>
<evidence type="ECO:0000256" key="1">
    <source>
        <dbReference type="ARBA" id="ARBA00007422"/>
    </source>
</evidence>
<comment type="subcellular location">
    <subcellularLocation>
        <location evidence="3">Cytoplasm</location>
    </subcellularLocation>
</comment>
<comment type="subunit">
    <text evidence="3">Homodimer.</text>
</comment>
<dbReference type="Gene3D" id="3.20.20.70">
    <property type="entry name" value="Aldolase class I"/>
    <property type="match status" value="1"/>
</dbReference>
<comment type="pathway">
    <text evidence="3">Carbohydrate degradation; glycolysis; D-glyceraldehyde 3-phosphate from glycerone phosphate: step 1/1.</text>
</comment>
<dbReference type="GO" id="GO:0019563">
    <property type="term" value="P:glycerol catabolic process"/>
    <property type="evidence" value="ECO:0007669"/>
    <property type="project" value="TreeGrafter"/>
</dbReference>
<dbReference type="SUPFAM" id="SSF51351">
    <property type="entry name" value="Triosephosphate isomerase (TIM)"/>
    <property type="match status" value="1"/>
</dbReference>